<feature type="domain" description="Reverse transcriptase" evidence="2">
    <location>
        <begin position="698"/>
        <end position="817"/>
    </location>
</feature>
<evidence type="ECO:0000313" key="5">
    <source>
        <dbReference type="EMBL" id="CAL4804321.1"/>
    </source>
</evidence>
<dbReference type="Pfam" id="PF00078">
    <property type="entry name" value="RVT_1"/>
    <property type="match status" value="1"/>
</dbReference>
<dbReference type="OrthoDB" id="6701117at2759"/>
<feature type="compositionally biased region" description="Polar residues" evidence="1">
    <location>
        <begin position="236"/>
        <end position="263"/>
    </location>
</feature>
<evidence type="ECO:0000313" key="3">
    <source>
        <dbReference type="EMBL" id="CAI4017009.1"/>
    </source>
</evidence>
<evidence type="ECO:0000256" key="1">
    <source>
        <dbReference type="SAM" id="MobiDB-lite"/>
    </source>
</evidence>
<reference evidence="3" key="1">
    <citation type="submission" date="2022-10" db="EMBL/GenBank/DDBJ databases">
        <authorList>
            <person name="Chen Y."/>
            <person name="Dougan E. K."/>
            <person name="Chan C."/>
            <person name="Rhodes N."/>
            <person name="Thang M."/>
        </authorList>
    </citation>
    <scope>NUCLEOTIDE SEQUENCE</scope>
</reference>
<evidence type="ECO:0000259" key="2">
    <source>
        <dbReference type="Pfam" id="PF00078"/>
    </source>
</evidence>
<accession>A0A9P1GLX7</accession>
<dbReference type="Proteomes" id="UP001152797">
    <property type="component" value="Unassembled WGS sequence"/>
</dbReference>
<dbReference type="AlphaFoldDB" id="A0A9P1GLX7"/>
<feature type="region of interest" description="Disordered" evidence="1">
    <location>
        <begin position="215"/>
        <end position="279"/>
    </location>
</feature>
<keyword evidence="5" id="KW-0808">Transferase</keyword>
<keyword evidence="6" id="KW-1185">Reference proteome</keyword>
<dbReference type="EMBL" id="CAMXCT030006615">
    <property type="protein sequence ID" value="CAL4804321.1"/>
    <property type="molecule type" value="Genomic_DNA"/>
</dbReference>
<reference evidence="4" key="2">
    <citation type="submission" date="2024-04" db="EMBL/GenBank/DDBJ databases">
        <authorList>
            <person name="Chen Y."/>
            <person name="Shah S."/>
            <person name="Dougan E. K."/>
            <person name="Thang M."/>
            <person name="Chan C."/>
        </authorList>
    </citation>
    <scope>NUCLEOTIDE SEQUENCE [LARGE SCALE GENOMIC DNA]</scope>
</reference>
<proteinExistence type="predicted"/>
<dbReference type="EMBL" id="CAMXCT010006615">
    <property type="protein sequence ID" value="CAI4017009.1"/>
    <property type="molecule type" value="Genomic_DNA"/>
</dbReference>
<dbReference type="EMBL" id="CAMXCT020006615">
    <property type="protein sequence ID" value="CAL1170384.1"/>
    <property type="molecule type" value="Genomic_DNA"/>
</dbReference>
<dbReference type="InterPro" id="IPR000477">
    <property type="entry name" value="RT_dom"/>
</dbReference>
<feature type="non-terminal residue" evidence="3">
    <location>
        <position position="1081"/>
    </location>
</feature>
<evidence type="ECO:0000313" key="4">
    <source>
        <dbReference type="EMBL" id="CAL1170384.1"/>
    </source>
</evidence>
<dbReference type="CDD" id="cd22744">
    <property type="entry name" value="OTU"/>
    <property type="match status" value="1"/>
</dbReference>
<protein>
    <submittedName>
        <fullName evidence="5">Reverse transcriptase domain-containing protein</fullName>
    </submittedName>
</protein>
<comment type="caution">
    <text evidence="3">The sequence shown here is derived from an EMBL/GenBank/DDBJ whole genome shotgun (WGS) entry which is preliminary data.</text>
</comment>
<feature type="region of interest" description="Disordered" evidence="1">
    <location>
        <begin position="1"/>
        <end position="22"/>
    </location>
</feature>
<name>A0A9P1GLX7_9DINO</name>
<evidence type="ECO:0000313" key="6">
    <source>
        <dbReference type="Proteomes" id="UP001152797"/>
    </source>
</evidence>
<keyword evidence="5" id="KW-0695">RNA-directed DNA polymerase</keyword>
<dbReference type="Gene3D" id="3.90.70.80">
    <property type="match status" value="1"/>
</dbReference>
<feature type="non-terminal residue" evidence="3">
    <location>
        <position position="1"/>
    </location>
</feature>
<organism evidence="3">
    <name type="scientific">Cladocopium goreaui</name>
    <dbReference type="NCBI Taxonomy" id="2562237"/>
    <lineage>
        <taxon>Eukaryota</taxon>
        <taxon>Sar</taxon>
        <taxon>Alveolata</taxon>
        <taxon>Dinophyceae</taxon>
        <taxon>Suessiales</taxon>
        <taxon>Symbiodiniaceae</taxon>
        <taxon>Cladocopium</taxon>
    </lineage>
</organism>
<sequence>FDKKGIQKGQAEEPVEMRRQDGSCAHKMADEPTKVTYSDGSLTAAMVAWRPDLLACSAESSCIACAASNGILTGNGKKEFCCKDSKTFWQTWKQLMDTLEQGNAPTGNVACVTTKDAVQLRALAETHQIEVDLALVLVDLPTGFEAFGDVTPPGHKGGIWTFKAVWSGSGNASCKVLEIGAAKPLVISPWLPAPLKKPFTEPLWGAKGWITRAQSAEEVQAEEKDAEMPDCPATLTDETQQSQPEASQGQSNKKGPDGSSNGSPEKKKVRTSGFSADKKTKVTEDLDKLGPDGVPQWDLGGFGDCGFRCLVAAQSLRNGKKKEDVVQNIAKLALSFRTKTTLFLAQNDSWHQSWFADPEATEVTEGGDVPTDVSSYLQACKRNNKWFDSFNCFAAAEVLESEVVVFKHLHGQWVYFQKFVPSKCSSKEPIPLFLKNGHFQTIDPSVPLPSHWHDFDPKDVGPALSFLGGGKRAYAGSARGSTTKSAKTGKSDSLFWNPTGVSYFDQVPTPEASQAAVTGEAKNPGPGRALRSDSYNPRLLVLNTGGSPGAWRLLSEDFLDADLVALQVTAQTMGRRGRFQCGLATVPGGHVGPPAQYVSDPSPGEHVRRLRRSLARAYEALQLIHDYWTHQWSGVRPDSTEASKKLAQDFGLFSTSQPWTNISQGELWQAVRNSNGSAGCDGWSGSELKHLPVWTHQVRWLQYDGHTAAQTLPAHRAMPQGDPLSPLLMAVWVSSGLRAIQQEGTAEYSCYMDDRTFWTQDVDGALDRILKWQAWSRTLGIKENPNKTQIVAKTRRQHQELLSKAPQWAKSEIKILGTSSVTQTRNLTDVENSRIADAMARARILASLPLAWSRRIQAFHAFVLSKAAFGWVGRSPTAEVVNKLFNTMTVSMASQRCGARALKKMFFGANTFLSQVLVTRRLARMHRLLKKDPGMAWHMKPFTPVALLRKDMTNLGFCEKEPWVWKVDEDWFQHVPRDEQVVDLRHDAGYGIPQLLHACREAFRRSCLLEFLAHPKRRDATNFRENHEEAALKAAYSEIDFRRTRTFAEALSSCRNLFLGAFMSSACLYRADRKEDLAGLG</sequence>
<keyword evidence="5" id="KW-0548">Nucleotidyltransferase</keyword>
<dbReference type="GO" id="GO:0003964">
    <property type="term" value="F:RNA-directed DNA polymerase activity"/>
    <property type="evidence" value="ECO:0007669"/>
    <property type="project" value="UniProtKB-KW"/>
</dbReference>
<gene>
    <name evidence="3" type="ORF">C1SCF055_LOCUS41687</name>
</gene>